<organism evidence="2 3">
    <name type="scientific">Actinomadura gamaensis</name>
    <dbReference type="NCBI Taxonomy" id="1763541"/>
    <lineage>
        <taxon>Bacteria</taxon>
        <taxon>Bacillati</taxon>
        <taxon>Actinomycetota</taxon>
        <taxon>Actinomycetes</taxon>
        <taxon>Streptosporangiales</taxon>
        <taxon>Thermomonosporaceae</taxon>
        <taxon>Actinomadura</taxon>
    </lineage>
</organism>
<comment type="caution">
    <text evidence="2">The sequence shown here is derived from an EMBL/GenBank/DDBJ whole genome shotgun (WGS) entry which is preliminary data.</text>
</comment>
<keyword evidence="2" id="KW-0378">Hydrolase</keyword>
<name>A0ABV9U477_9ACTN</name>
<dbReference type="InterPro" id="IPR029058">
    <property type="entry name" value="AB_hydrolase_fold"/>
</dbReference>
<dbReference type="Gene3D" id="3.40.50.1820">
    <property type="entry name" value="alpha/beta hydrolase"/>
    <property type="match status" value="1"/>
</dbReference>
<dbReference type="SUPFAM" id="SSF53474">
    <property type="entry name" value="alpha/beta-Hydrolases"/>
    <property type="match status" value="1"/>
</dbReference>
<keyword evidence="1" id="KW-0472">Membrane</keyword>
<dbReference type="PANTHER" id="PTHR48098:SF1">
    <property type="entry name" value="DIACYLGLYCEROL ACYLTRANSFERASE_MYCOLYLTRANSFERASE AG85A"/>
    <property type="match status" value="1"/>
</dbReference>
<dbReference type="GO" id="GO:0016787">
    <property type="term" value="F:hydrolase activity"/>
    <property type="evidence" value="ECO:0007669"/>
    <property type="project" value="UniProtKB-KW"/>
</dbReference>
<keyword evidence="3" id="KW-1185">Reference proteome</keyword>
<dbReference type="InterPro" id="IPR050583">
    <property type="entry name" value="Mycobacterial_A85_antigen"/>
</dbReference>
<keyword evidence="1" id="KW-0812">Transmembrane</keyword>
<accession>A0ABV9U477</accession>
<dbReference type="EMBL" id="JBHSIT010000007">
    <property type="protein sequence ID" value="MFC4910328.1"/>
    <property type="molecule type" value="Genomic_DNA"/>
</dbReference>
<dbReference type="InterPro" id="IPR000801">
    <property type="entry name" value="Esterase-like"/>
</dbReference>
<dbReference type="Pfam" id="PF00756">
    <property type="entry name" value="Esterase"/>
    <property type="match status" value="1"/>
</dbReference>
<reference evidence="3" key="1">
    <citation type="journal article" date="2019" name="Int. J. Syst. Evol. Microbiol.">
        <title>The Global Catalogue of Microorganisms (GCM) 10K type strain sequencing project: providing services to taxonomists for standard genome sequencing and annotation.</title>
        <authorList>
            <consortium name="The Broad Institute Genomics Platform"/>
            <consortium name="The Broad Institute Genome Sequencing Center for Infectious Disease"/>
            <person name="Wu L."/>
            <person name="Ma J."/>
        </authorList>
    </citation>
    <scope>NUCLEOTIDE SEQUENCE [LARGE SCALE GENOMIC DNA]</scope>
    <source>
        <strain evidence="3">KLKA75</strain>
    </source>
</reference>
<sequence>MSLLGWPLLVLFILLALAAPVGCLAAWNRVPGPDAVRVAARLGMIVTCQATALLLVGTLLNRSLHLYPTWADLLGTAGRGGNIEAAGPNGATLTRPAGGRGLDEGGFRFDRSSRTHVGHPFGAASGIRAEVRVWLPPQYDDAAYRGRRFPVIELLPGFPGSAWTWFGALHVAGELEKAMKNGQAKPYILVSPTITVQPGRDTECTDITGGPRVATWLTTDVRTAVTRDFRALPDAASWATMGYSTGGFCAVKLAEQRPDLFRAGVSLAGYFKPTSPDITRDPTAVHANSPLELLATRPAVDLLLGGTRTDRGTAAAIEDMIARVQPPTKAFTYILDSGGHLPKIWEGMLPKSFEWLTQRVAGPS</sequence>
<dbReference type="PANTHER" id="PTHR48098">
    <property type="entry name" value="ENTEROCHELIN ESTERASE-RELATED"/>
    <property type="match status" value="1"/>
</dbReference>
<evidence type="ECO:0000313" key="3">
    <source>
        <dbReference type="Proteomes" id="UP001595872"/>
    </source>
</evidence>
<evidence type="ECO:0000313" key="2">
    <source>
        <dbReference type="EMBL" id="MFC4910328.1"/>
    </source>
</evidence>
<feature type="transmembrane region" description="Helical" evidence="1">
    <location>
        <begin position="42"/>
        <end position="60"/>
    </location>
</feature>
<proteinExistence type="predicted"/>
<dbReference type="Proteomes" id="UP001595872">
    <property type="component" value="Unassembled WGS sequence"/>
</dbReference>
<keyword evidence="1" id="KW-1133">Transmembrane helix</keyword>
<protein>
    <submittedName>
        <fullName evidence="2">Alpha/beta hydrolase</fullName>
    </submittedName>
</protein>
<dbReference type="RefSeq" id="WP_378258590.1">
    <property type="nucleotide sequence ID" value="NZ_JBHSIT010000007.1"/>
</dbReference>
<gene>
    <name evidence="2" type="ORF">ACFPCY_23650</name>
</gene>
<evidence type="ECO:0000256" key="1">
    <source>
        <dbReference type="SAM" id="Phobius"/>
    </source>
</evidence>